<dbReference type="RefSeq" id="XP_070919156.1">
    <property type="nucleotide sequence ID" value="XM_071063055.1"/>
</dbReference>
<accession>A0ABQ0GIA1</accession>
<dbReference type="Proteomes" id="UP001628179">
    <property type="component" value="Unassembled WGS sequence"/>
</dbReference>
<dbReference type="Gene3D" id="3.40.50.150">
    <property type="entry name" value="Vaccinia Virus protein VP39"/>
    <property type="match status" value="1"/>
</dbReference>
<dbReference type="GeneID" id="98178378"/>
<evidence type="ECO:0000313" key="1">
    <source>
        <dbReference type="EMBL" id="GAB1317425.1"/>
    </source>
</evidence>
<dbReference type="EMBL" id="BAAFSV010000004">
    <property type="protein sequence ID" value="GAB1317425.1"/>
    <property type="molecule type" value="Genomic_DNA"/>
</dbReference>
<gene>
    <name evidence="1" type="ORF">MFIFM68171_07635</name>
</gene>
<dbReference type="Pfam" id="PF13489">
    <property type="entry name" value="Methyltransf_23"/>
    <property type="match status" value="1"/>
</dbReference>
<sequence length="239" mass="26094">MAANMTTMSDLNREWFDSIAATTYNADWIRDLVNQISTFLRDNIQWVSPAGITGLKVLDYACGGGIVSATLAPFASLLRGIDVSGGMINLYNDNARKQGLSPEQMRGVRGDLLADSCAAGDEDLSGPEFTGFDVAVMSMALHHVDDPTKMIKRLADRLAPGGSLVIVDWVSPDRKPMMQHSHPAAHTMTRHGFPEHEIRAMFDEAGLVDYGYLLHPEKSTIPGAGQSQLFFARGRTRQA</sequence>
<organism evidence="1 2">
    <name type="scientific">Madurella fahalii</name>
    <dbReference type="NCBI Taxonomy" id="1157608"/>
    <lineage>
        <taxon>Eukaryota</taxon>
        <taxon>Fungi</taxon>
        <taxon>Dikarya</taxon>
        <taxon>Ascomycota</taxon>
        <taxon>Pezizomycotina</taxon>
        <taxon>Sordariomycetes</taxon>
        <taxon>Sordariomycetidae</taxon>
        <taxon>Sordariales</taxon>
        <taxon>Sordariales incertae sedis</taxon>
        <taxon>Madurella</taxon>
    </lineage>
</organism>
<proteinExistence type="predicted"/>
<evidence type="ECO:0000313" key="2">
    <source>
        <dbReference type="Proteomes" id="UP001628179"/>
    </source>
</evidence>
<dbReference type="PANTHER" id="PTHR43464:SF23">
    <property type="entry name" value="JUVENILE HORMONE ACID O-METHYLTRANSFERASE"/>
    <property type="match status" value="1"/>
</dbReference>
<protein>
    <submittedName>
        <fullName evidence="1">Ubiquinone biosynthesis O-methyltransferase</fullName>
    </submittedName>
</protein>
<comment type="caution">
    <text evidence="1">The sequence shown here is derived from an EMBL/GenBank/DDBJ whole genome shotgun (WGS) entry which is preliminary data.</text>
</comment>
<dbReference type="SUPFAM" id="SSF53335">
    <property type="entry name" value="S-adenosyl-L-methionine-dependent methyltransferases"/>
    <property type="match status" value="1"/>
</dbReference>
<name>A0ABQ0GIA1_9PEZI</name>
<keyword evidence="1" id="KW-0830">Ubiquinone</keyword>
<keyword evidence="2" id="KW-1185">Reference proteome</keyword>
<reference evidence="1 2" key="1">
    <citation type="submission" date="2024-09" db="EMBL/GenBank/DDBJ databases">
        <title>Itraconazole resistance in Madurella fahalii resulting from another homologue of gene encoding cytochrome P450 14-alpha sterol demethylase (CYP51).</title>
        <authorList>
            <person name="Yoshioka I."/>
            <person name="Fahal A.H."/>
            <person name="Kaneko S."/>
            <person name="Yaguchi T."/>
        </authorList>
    </citation>
    <scope>NUCLEOTIDE SEQUENCE [LARGE SCALE GENOMIC DNA]</scope>
    <source>
        <strain evidence="1 2">IFM 68171</strain>
    </source>
</reference>
<dbReference type="CDD" id="cd02440">
    <property type="entry name" value="AdoMet_MTases"/>
    <property type="match status" value="1"/>
</dbReference>
<dbReference type="PANTHER" id="PTHR43464">
    <property type="entry name" value="METHYLTRANSFERASE"/>
    <property type="match status" value="1"/>
</dbReference>
<dbReference type="InterPro" id="IPR029063">
    <property type="entry name" value="SAM-dependent_MTases_sf"/>
</dbReference>